<dbReference type="SMART" id="SM00382">
    <property type="entry name" value="AAA"/>
    <property type="match status" value="1"/>
</dbReference>
<organism evidence="4 5">
    <name type="scientific">Novipirellula caenicola</name>
    <dbReference type="NCBI Taxonomy" id="1536901"/>
    <lineage>
        <taxon>Bacteria</taxon>
        <taxon>Pseudomonadati</taxon>
        <taxon>Planctomycetota</taxon>
        <taxon>Planctomycetia</taxon>
        <taxon>Pirellulales</taxon>
        <taxon>Pirellulaceae</taxon>
        <taxon>Novipirellula</taxon>
    </lineage>
</organism>
<dbReference type="Pfam" id="PF00005">
    <property type="entry name" value="ABC_tran"/>
    <property type="match status" value="1"/>
</dbReference>
<comment type="caution">
    <text evidence="4">The sequence shown here is derived from an EMBL/GenBank/DDBJ whole genome shotgun (WGS) entry which is preliminary data.</text>
</comment>
<dbReference type="InterPro" id="IPR003439">
    <property type="entry name" value="ABC_transporter-like_ATP-bd"/>
</dbReference>
<evidence type="ECO:0000313" key="5">
    <source>
        <dbReference type="Proteomes" id="UP001416858"/>
    </source>
</evidence>
<sequence>MNSVIRTENLVMRFRNCDALAGVDLEIPAGCVFALLGENGAGKTTLIRILTGFQKPTSGKAAVCGIDPTKDPLRVRGRIGYVSDRPSMYDWMTVSQIGWFTASFYPDGFLDTYTQLIERYEISMKQKMKHLSKGQRAKVALSLSLAHDPELLILDEPTSGLDPMVRREFLESMVERAASGRTVFLSSHQISEVERVADTIAILHRGKLRCCQPINDLKASMSQITIGLDDPLCQLPALPEPAETLIESTQGRHRQIVARNFHPSMIAELENTHGVLSVTHRPMSLEEIFIAFTHGEGLRGEVSDIQNNRRCDDTDREVENPLIESGEAS</sequence>
<evidence type="ECO:0000259" key="3">
    <source>
        <dbReference type="PROSITE" id="PS50893"/>
    </source>
</evidence>
<dbReference type="GO" id="GO:0005524">
    <property type="term" value="F:ATP binding"/>
    <property type="evidence" value="ECO:0007669"/>
    <property type="project" value="UniProtKB-KW"/>
</dbReference>
<dbReference type="Gene3D" id="3.40.50.300">
    <property type="entry name" value="P-loop containing nucleotide triphosphate hydrolases"/>
    <property type="match status" value="1"/>
</dbReference>
<dbReference type="RefSeq" id="WP_345682207.1">
    <property type="nucleotide sequence ID" value="NZ_BAABRO010000001.1"/>
</dbReference>
<keyword evidence="5" id="KW-1185">Reference proteome</keyword>
<feature type="domain" description="ABC transporter" evidence="3">
    <location>
        <begin position="5"/>
        <end position="230"/>
    </location>
</feature>
<evidence type="ECO:0000256" key="1">
    <source>
        <dbReference type="ARBA" id="ARBA00022741"/>
    </source>
</evidence>
<dbReference type="InterPro" id="IPR017871">
    <property type="entry name" value="ABC_transporter-like_CS"/>
</dbReference>
<evidence type="ECO:0000256" key="2">
    <source>
        <dbReference type="ARBA" id="ARBA00022840"/>
    </source>
</evidence>
<proteinExistence type="predicted"/>
<dbReference type="EMBL" id="BAABRO010000001">
    <property type="protein sequence ID" value="GAA5505128.1"/>
    <property type="molecule type" value="Genomic_DNA"/>
</dbReference>
<reference evidence="4 5" key="1">
    <citation type="submission" date="2024-02" db="EMBL/GenBank/DDBJ databases">
        <title>Rhodopirellula caenicola NBRC 110016.</title>
        <authorList>
            <person name="Ichikawa N."/>
            <person name="Katano-Makiyama Y."/>
            <person name="Hidaka K."/>
        </authorList>
    </citation>
    <scope>NUCLEOTIDE SEQUENCE [LARGE SCALE GENOMIC DNA]</scope>
    <source>
        <strain evidence="4 5">NBRC 110016</strain>
    </source>
</reference>
<accession>A0ABP9VLT9</accession>
<keyword evidence="1" id="KW-0547">Nucleotide-binding</keyword>
<dbReference type="InterPro" id="IPR027417">
    <property type="entry name" value="P-loop_NTPase"/>
</dbReference>
<gene>
    <name evidence="4" type="primary">ytrB</name>
    <name evidence="4" type="ORF">Rcae01_00569</name>
</gene>
<dbReference type="SUPFAM" id="SSF52540">
    <property type="entry name" value="P-loop containing nucleoside triphosphate hydrolases"/>
    <property type="match status" value="1"/>
</dbReference>
<evidence type="ECO:0000313" key="4">
    <source>
        <dbReference type="EMBL" id="GAA5505128.1"/>
    </source>
</evidence>
<dbReference type="PANTHER" id="PTHR43158">
    <property type="entry name" value="SKFA PEPTIDE EXPORT ATP-BINDING PROTEIN SKFE"/>
    <property type="match status" value="1"/>
</dbReference>
<protein>
    <submittedName>
        <fullName evidence="4">ABC transporter ATP-binding protein YtrB</fullName>
    </submittedName>
</protein>
<keyword evidence="2 4" id="KW-0067">ATP-binding</keyword>
<dbReference type="PROSITE" id="PS00211">
    <property type="entry name" value="ABC_TRANSPORTER_1"/>
    <property type="match status" value="1"/>
</dbReference>
<name>A0ABP9VLT9_9BACT</name>
<dbReference type="PANTHER" id="PTHR43158:SF10">
    <property type="entry name" value="ABC TRANSPORTER ATP-BINDING PROTEIN YTRB"/>
    <property type="match status" value="1"/>
</dbReference>
<dbReference type="PROSITE" id="PS50893">
    <property type="entry name" value="ABC_TRANSPORTER_2"/>
    <property type="match status" value="1"/>
</dbReference>
<dbReference type="InterPro" id="IPR003593">
    <property type="entry name" value="AAA+_ATPase"/>
</dbReference>
<dbReference type="CDD" id="cd03230">
    <property type="entry name" value="ABC_DR_subfamily_A"/>
    <property type="match status" value="1"/>
</dbReference>
<dbReference type="Proteomes" id="UP001416858">
    <property type="component" value="Unassembled WGS sequence"/>
</dbReference>